<dbReference type="PIRSF" id="PIRSF006402">
    <property type="entry name" value="UCP006402_thioredoxin"/>
    <property type="match status" value="1"/>
</dbReference>
<dbReference type="InterPro" id="IPR004879">
    <property type="entry name" value="Ssp411-like_TRX"/>
</dbReference>
<dbReference type="PANTHER" id="PTHR42899:SF1">
    <property type="entry name" value="SPERMATOGENESIS-ASSOCIATED PROTEIN 20"/>
    <property type="match status" value="1"/>
</dbReference>
<dbReference type="PANTHER" id="PTHR42899">
    <property type="entry name" value="SPERMATOGENESIS-ASSOCIATED PROTEIN 20"/>
    <property type="match status" value="1"/>
</dbReference>
<reference evidence="3" key="1">
    <citation type="submission" date="2024-07" db="EMBL/GenBank/DDBJ databases">
        <title>Complete genome sequence of Verrucomicrobiaceae bacterium NT6N.</title>
        <authorList>
            <person name="Huang C."/>
            <person name="Takami H."/>
            <person name="Hamasaki K."/>
        </authorList>
    </citation>
    <scope>NUCLEOTIDE SEQUENCE</scope>
    <source>
        <strain evidence="3">NT6N</strain>
    </source>
</reference>
<dbReference type="InterPro" id="IPR024705">
    <property type="entry name" value="Ssp411"/>
</dbReference>
<dbReference type="Gene3D" id="1.50.10.20">
    <property type="match status" value="2"/>
</dbReference>
<gene>
    <name evidence="3" type="ORF">NT6N_17060</name>
</gene>
<dbReference type="SUPFAM" id="SSF48208">
    <property type="entry name" value="Six-hairpin glycosidases"/>
    <property type="match status" value="1"/>
</dbReference>
<proteinExistence type="predicted"/>
<dbReference type="AlphaFoldDB" id="A0AAT9FL11"/>
<dbReference type="Pfam" id="PF03190">
    <property type="entry name" value="Thioredox_DsbH"/>
    <property type="match status" value="1"/>
</dbReference>
<sequence>MLRLSPDHIRLPLLSYSAIGIITLGLTNSCKENKPAIVLEPEATEIVIPMDRNNLAQTTGTSSFLHNQADSKVHWQPWSKNVFKVASGENKTVFAFIGDGTDSHSLSILKKINDSPATCAALNSSHINVLVDANQHQDLAFLAASLNVNTGTSVNSPQLVWFSHEGIPVSWTSINNNNELNIHELISRMSNTVTHLWQDDPSYVLSNSRTDFIRRLEAIKPEVVEEDDPIAPIRAVRQAGSMFDPTSNTIDNLIGLFPARYTALMTLSAYHPDISDIKRKNYSDIAKSTAENIILAGLIDPLDGGSFSGIQQATSALPVFAKTLPAQTSTAQALYRLYQLTKDSQYLTAADAILDYTEKNLALPDGGYAMGIIYADHDIVDNPCIWTLEEIEAALTEEETKLCVQAFEISGLGNIPLIDDRNRSYFRKNTLTWKLSMSELATLTGIPQESLKEKLESITKKLAKLRTEKSATRVEEKLTTTDSMAALASAYVSAYRASGNQARLEKAKGILTFIQKNCIDGSGTLQRSRYNGQLLDSQAHGIDYVKVSRAALDLYEVSQDSTWLEWAAKIHQQMNSRLSDAEFSSLSETDGSTYPHPFKIRQFITIKPLNNECTWGIAYSNAKRLENNLGGTDYAKQAHNIRLHLLSMTDRAPLASIDFLTADAQLNLKTVYLKAPASAELLNAALPHACQIVHVTADGSYPGLKDDASKLTSGGAVVKQGDKTLGTAASAQDLDKLLR</sequence>
<feature type="coiled-coil region" evidence="1">
    <location>
        <begin position="448"/>
        <end position="475"/>
    </location>
</feature>
<keyword evidence="1" id="KW-0175">Coiled coil</keyword>
<dbReference type="GO" id="GO:0005975">
    <property type="term" value="P:carbohydrate metabolic process"/>
    <property type="evidence" value="ECO:0007669"/>
    <property type="project" value="InterPro"/>
</dbReference>
<dbReference type="Gene3D" id="3.40.30.10">
    <property type="entry name" value="Glutaredoxin"/>
    <property type="match status" value="1"/>
</dbReference>
<dbReference type="InterPro" id="IPR008928">
    <property type="entry name" value="6-hairpin_glycosidase_sf"/>
</dbReference>
<evidence type="ECO:0000259" key="2">
    <source>
        <dbReference type="Pfam" id="PF03190"/>
    </source>
</evidence>
<protein>
    <recommendedName>
        <fullName evidence="2">Spermatogenesis-associated protein 20-like TRX domain-containing protein</fullName>
    </recommendedName>
</protein>
<accession>A0AAT9FL11</accession>
<dbReference type="KEGG" id="osu:NT6N_17060"/>
<evidence type="ECO:0000313" key="3">
    <source>
        <dbReference type="EMBL" id="BDS06666.1"/>
    </source>
</evidence>
<organism evidence="3">
    <name type="scientific">Oceaniferula spumae</name>
    <dbReference type="NCBI Taxonomy" id="2979115"/>
    <lineage>
        <taxon>Bacteria</taxon>
        <taxon>Pseudomonadati</taxon>
        <taxon>Verrucomicrobiota</taxon>
        <taxon>Verrucomicrobiia</taxon>
        <taxon>Verrucomicrobiales</taxon>
        <taxon>Verrucomicrobiaceae</taxon>
        <taxon>Oceaniferula</taxon>
    </lineage>
</organism>
<dbReference type="EMBL" id="AP026866">
    <property type="protein sequence ID" value="BDS06666.1"/>
    <property type="molecule type" value="Genomic_DNA"/>
</dbReference>
<feature type="domain" description="Spermatogenesis-associated protein 20-like TRX" evidence="2">
    <location>
        <begin position="59"/>
        <end position="209"/>
    </location>
</feature>
<name>A0AAT9FL11_9BACT</name>
<evidence type="ECO:0000256" key="1">
    <source>
        <dbReference type="SAM" id="Coils"/>
    </source>
</evidence>